<organism evidence="2 3">
    <name type="scientific">Daphnia magna</name>
    <dbReference type="NCBI Taxonomy" id="35525"/>
    <lineage>
        <taxon>Eukaryota</taxon>
        <taxon>Metazoa</taxon>
        <taxon>Ecdysozoa</taxon>
        <taxon>Arthropoda</taxon>
        <taxon>Crustacea</taxon>
        <taxon>Branchiopoda</taxon>
        <taxon>Diplostraca</taxon>
        <taxon>Cladocera</taxon>
        <taxon>Anomopoda</taxon>
        <taxon>Daphniidae</taxon>
        <taxon>Daphnia</taxon>
    </lineage>
</organism>
<evidence type="ECO:0000313" key="2">
    <source>
        <dbReference type="EMBL" id="KAK4009549.1"/>
    </source>
</evidence>
<feature type="region of interest" description="Disordered" evidence="1">
    <location>
        <begin position="1"/>
        <end position="58"/>
    </location>
</feature>
<protein>
    <submittedName>
        <fullName evidence="2">Uncharacterized protein</fullName>
    </submittedName>
</protein>
<dbReference type="EMBL" id="JAOYFB010000003">
    <property type="protein sequence ID" value="KAK4009549.1"/>
    <property type="molecule type" value="Genomic_DNA"/>
</dbReference>
<gene>
    <name evidence="2" type="ORF">OUZ56_018683</name>
</gene>
<evidence type="ECO:0000256" key="1">
    <source>
        <dbReference type="SAM" id="MobiDB-lite"/>
    </source>
</evidence>
<sequence>MSTPSLDSGRAGTGSLDGCPESTKSAVPRSSDRSTGSPLLVPSGSLLQGLDTESDSSWAGRSSLGHFPFEEFLVKNPNTVFATELDLGETFGGDLAGEIRAAILGKTEGERLFEAVPEVKLHLVFRLEVVSSPATASYTTLDLSLLN</sequence>
<comment type="caution">
    <text evidence="2">The sequence shown here is derived from an EMBL/GenBank/DDBJ whole genome shotgun (WGS) entry which is preliminary data.</text>
</comment>
<evidence type="ECO:0000313" key="3">
    <source>
        <dbReference type="Proteomes" id="UP001234178"/>
    </source>
</evidence>
<feature type="compositionally biased region" description="Low complexity" evidence="1">
    <location>
        <begin position="36"/>
        <end position="50"/>
    </location>
</feature>
<name>A0ABQ9ZA37_9CRUS</name>
<keyword evidence="3" id="KW-1185">Reference proteome</keyword>
<reference evidence="2 3" key="1">
    <citation type="journal article" date="2023" name="Nucleic Acids Res.">
        <title>The hologenome of Daphnia magna reveals possible DNA methylation and microbiome-mediated evolution of the host genome.</title>
        <authorList>
            <person name="Chaturvedi A."/>
            <person name="Li X."/>
            <person name="Dhandapani V."/>
            <person name="Marshall H."/>
            <person name="Kissane S."/>
            <person name="Cuenca-Cambronero M."/>
            <person name="Asole G."/>
            <person name="Calvet F."/>
            <person name="Ruiz-Romero M."/>
            <person name="Marangio P."/>
            <person name="Guigo R."/>
            <person name="Rago D."/>
            <person name="Mirbahai L."/>
            <person name="Eastwood N."/>
            <person name="Colbourne J.K."/>
            <person name="Zhou J."/>
            <person name="Mallon E."/>
            <person name="Orsini L."/>
        </authorList>
    </citation>
    <scope>NUCLEOTIDE SEQUENCE [LARGE SCALE GENOMIC DNA]</scope>
    <source>
        <strain evidence="2">LRV0_1</strain>
    </source>
</reference>
<accession>A0ABQ9ZA37</accession>
<dbReference type="Proteomes" id="UP001234178">
    <property type="component" value="Unassembled WGS sequence"/>
</dbReference>
<proteinExistence type="predicted"/>